<dbReference type="GO" id="GO:0045892">
    <property type="term" value="P:negative regulation of DNA-templated transcription"/>
    <property type="evidence" value="ECO:0007669"/>
    <property type="project" value="InterPro"/>
</dbReference>
<dbReference type="Gene3D" id="1.10.10.10">
    <property type="entry name" value="Winged helix-like DNA-binding domain superfamily/Winged helix DNA-binding domain"/>
    <property type="match status" value="1"/>
</dbReference>
<comment type="similarity">
    <text evidence="1">Belongs to the BlaI transcriptional regulatory family.</text>
</comment>
<dbReference type="Proteomes" id="UP000215595">
    <property type="component" value="Unassembled WGS sequence"/>
</dbReference>
<dbReference type="AlphaFoldDB" id="A0A258FHW5"/>
<organism evidence="5 6">
    <name type="scientific">Brevundimonas subvibrioides</name>
    <dbReference type="NCBI Taxonomy" id="74313"/>
    <lineage>
        <taxon>Bacteria</taxon>
        <taxon>Pseudomonadati</taxon>
        <taxon>Pseudomonadota</taxon>
        <taxon>Alphaproteobacteria</taxon>
        <taxon>Caulobacterales</taxon>
        <taxon>Caulobacteraceae</taxon>
        <taxon>Brevundimonas</taxon>
    </lineage>
</organism>
<evidence type="ECO:0000313" key="6">
    <source>
        <dbReference type="Proteomes" id="UP000215595"/>
    </source>
</evidence>
<proteinExistence type="inferred from homology"/>
<name>A0A258FHW5_9CAUL</name>
<dbReference type="InterPro" id="IPR036390">
    <property type="entry name" value="WH_DNA-bd_sf"/>
</dbReference>
<dbReference type="SUPFAM" id="SSF46785">
    <property type="entry name" value="Winged helix' DNA-binding domain"/>
    <property type="match status" value="1"/>
</dbReference>
<reference evidence="5 6" key="1">
    <citation type="submission" date="2017-03" db="EMBL/GenBank/DDBJ databases">
        <title>Lifting the veil on microbial sulfur biogeochemistry in mining wastewaters.</title>
        <authorList>
            <person name="Kantor R.S."/>
            <person name="Colenbrander Nelson T."/>
            <person name="Marshall S."/>
            <person name="Bennett D."/>
            <person name="Apte S."/>
            <person name="Camacho D."/>
            <person name="Thomas B.C."/>
            <person name="Warren L.A."/>
            <person name="Banfield J.F."/>
        </authorList>
    </citation>
    <scope>NUCLEOTIDE SEQUENCE [LARGE SCALE GENOMIC DNA]</scope>
    <source>
        <strain evidence="5">32-69-9</strain>
    </source>
</reference>
<evidence type="ECO:0000313" key="5">
    <source>
        <dbReference type="EMBL" id="OYX31896.1"/>
    </source>
</evidence>
<dbReference type="EMBL" id="NCEB01000027">
    <property type="protein sequence ID" value="OYX31896.1"/>
    <property type="molecule type" value="Genomic_DNA"/>
</dbReference>
<protein>
    <submittedName>
        <fullName evidence="5">CopY family transcriptional regulator</fullName>
    </submittedName>
</protein>
<sequence length="124" mass="13007">MIDGLPRREREVFERLCGLGEATAASVRVALSDPLSDSAVRTLLKRLEERGLVARDTGPSGFVYRPVPGAATVAAGALRRMVDTFFAGSAAGAATALLGMSGPLSPEEIAALERLLDAAREPEQ</sequence>
<evidence type="ECO:0000256" key="2">
    <source>
        <dbReference type="ARBA" id="ARBA00023015"/>
    </source>
</evidence>
<evidence type="ECO:0000256" key="1">
    <source>
        <dbReference type="ARBA" id="ARBA00011046"/>
    </source>
</evidence>
<accession>A0A258FHW5</accession>
<keyword evidence="2" id="KW-0805">Transcription regulation</keyword>
<comment type="caution">
    <text evidence="5">The sequence shown here is derived from an EMBL/GenBank/DDBJ whole genome shotgun (WGS) entry which is preliminary data.</text>
</comment>
<dbReference type="Pfam" id="PF03965">
    <property type="entry name" value="Penicillinase_R"/>
    <property type="match status" value="1"/>
</dbReference>
<dbReference type="InterPro" id="IPR005650">
    <property type="entry name" value="BlaI_family"/>
</dbReference>
<keyword evidence="3" id="KW-0238">DNA-binding</keyword>
<dbReference type="GO" id="GO:0003677">
    <property type="term" value="F:DNA binding"/>
    <property type="evidence" value="ECO:0007669"/>
    <property type="project" value="UniProtKB-KW"/>
</dbReference>
<evidence type="ECO:0000256" key="3">
    <source>
        <dbReference type="ARBA" id="ARBA00023125"/>
    </source>
</evidence>
<keyword evidence="4" id="KW-0804">Transcription</keyword>
<dbReference type="InterPro" id="IPR036388">
    <property type="entry name" value="WH-like_DNA-bd_sf"/>
</dbReference>
<gene>
    <name evidence="5" type="ORF">B7Z01_11950</name>
</gene>
<evidence type="ECO:0000256" key="4">
    <source>
        <dbReference type="ARBA" id="ARBA00023163"/>
    </source>
</evidence>